<gene>
    <name evidence="1" type="ORF">D1Y85_22775</name>
</gene>
<reference evidence="1 2" key="1">
    <citation type="submission" date="2018-11" db="EMBL/GenBank/DDBJ databases">
        <title>Paraburkholderia sp. DHOA04, isolated from soil.</title>
        <authorList>
            <person name="Gao Z.-H."/>
            <person name="Qiu L.-H."/>
            <person name="Fu J.-C."/>
        </authorList>
    </citation>
    <scope>NUCLEOTIDE SEQUENCE [LARGE SCALE GENOMIC DNA]</scope>
    <source>
        <strain evidence="1 2">DHOA04</strain>
    </source>
</reference>
<sequence>MRQVSGRHHVPCVWETHYVTPLAHFRNLRHRTLPCGPLQPSDTYYVLEALPREGGQSITFVAERRYAEKLLCRSGRLPLPVFNPLYRSYVKHGTERDPRACMSGLNADLYDAIHMLCIVRGDMPRNGITRTLESLRSNPEAPVKKHEIVRFAHALAQGGDESPLSIAIERLRKAIPGLRDFPFKFLRVRMLHENLAVGL</sequence>
<proteinExistence type="predicted"/>
<organism evidence="1 2">
    <name type="scientific">Paraburkholderia dinghuensis</name>
    <dbReference type="NCBI Taxonomy" id="2305225"/>
    <lineage>
        <taxon>Bacteria</taxon>
        <taxon>Pseudomonadati</taxon>
        <taxon>Pseudomonadota</taxon>
        <taxon>Betaproteobacteria</taxon>
        <taxon>Burkholderiales</taxon>
        <taxon>Burkholderiaceae</taxon>
        <taxon>Paraburkholderia</taxon>
    </lineage>
</organism>
<evidence type="ECO:0000313" key="1">
    <source>
        <dbReference type="EMBL" id="RQH02117.1"/>
    </source>
</evidence>
<dbReference type="AlphaFoldDB" id="A0A3N6N3B4"/>
<dbReference type="RefSeq" id="WP_124153335.1">
    <property type="nucleotide sequence ID" value="NZ_RQIS01000020.1"/>
</dbReference>
<name>A0A3N6N3B4_9BURK</name>
<protein>
    <submittedName>
        <fullName evidence="1">Uncharacterized protein</fullName>
    </submittedName>
</protein>
<dbReference type="Proteomes" id="UP000272778">
    <property type="component" value="Unassembled WGS sequence"/>
</dbReference>
<keyword evidence="2" id="KW-1185">Reference proteome</keyword>
<comment type="caution">
    <text evidence="1">The sequence shown here is derived from an EMBL/GenBank/DDBJ whole genome shotgun (WGS) entry which is preliminary data.</text>
</comment>
<accession>A0A3N6N3B4</accession>
<dbReference type="EMBL" id="RQIS01000020">
    <property type="protein sequence ID" value="RQH02117.1"/>
    <property type="molecule type" value="Genomic_DNA"/>
</dbReference>
<dbReference type="OrthoDB" id="9088233at2"/>
<evidence type="ECO:0000313" key="2">
    <source>
        <dbReference type="Proteomes" id="UP000272778"/>
    </source>
</evidence>